<feature type="compositionally biased region" description="Basic and acidic residues" evidence="1">
    <location>
        <begin position="37"/>
        <end position="48"/>
    </location>
</feature>
<dbReference type="SMR" id="A0A1S4C1F1"/>
<dbReference type="STRING" id="4097.A0A1S4C1F1"/>
<dbReference type="RefSeq" id="XP_016494986.1">
    <property type="nucleotide sequence ID" value="XM_016639500.1"/>
</dbReference>
<gene>
    <name evidence="2" type="primary">LOC107814153</name>
</gene>
<evidence type="ECO:0000256" key="1">
    <source>
        <dbReference type="SAM" id="MobiDB-lite"/>
    </source>
</evidence>
<organism evidence="2">
    <name type="scientific">Nicotiana tabacum</name>
    <name type="common">Common tobacco</name>
    <dbReference type="NCBI Taxonomy" id="4097"/>
    <lineage>
        <taxon>Eukaryota</taxon>
        <taxon>Viridiplantae</taxon>
        <taxon>Streptophyta</taxon>
        <taxon>Embryophyta</taxon>
        <taxon>Tracheophyta</taxon>
        <taxon>Spermatophyta</taxon>
        <taxon>Magnoliopsida</taxon>
        <taxon>eudicotyledons</taxon>
        <taxon>Gunneridae</taxon>
        <taxon>Pentapetalae</taxon>
        <taxon>asterids</taxon>
        <taxon>lamiids</taxon>
        <taxon>Solanales</taxon>
        <taxon>Solanaceae</taxon>
        <taxon>Nicotianoideae</taxon>
        <taxon>Nicotianeae</taxon>
        <taxon>Nicotiana</taxon>
    </lineage>
</organism>
<dbReference type="PaxDb" id="4097-A0A1S4C1F1"/>
<proteinExistence type="predicted"/>
<reference evidence="2" key="1">
    <citation type="submission" date="2025-08" db="UniProtKB">
        <authorList>
            <consortium name="RefSeq"/>
        </authorList>
    </citation>
    <scope>IDENTIFICATION</scope>
</reference>
<dbReference type="PANTHER" id="PTHR43651:SF3">
    <property type="entry name" value="1,4-ALPHA-GLUCAN-BRANCHING ENZYME"/>
    <property type="match status" value="1"/>
</dbReference>
<dbReference type="AlphaFoldDB" id="A0A1S4C1F1"/>
<feature type="region of interest" description="Disordered" evidence="1">
    <location>
        <begin position="1"/>
        <end position="23"/>
    </location>
</feature>
<feature type="region of interest" description="Disordered" evidence="1">
    <location>
        <begin position="35"/>
        <end position="71"/>
    </location>
</feature>
<dbReference type="Gene3D" id="3.20.20.80">
    <property type="entry name" value="Glycosidases"/>
    <property type="match status" value="1"/>
</dbReference>
<accession>A0A1S4C1F1</accession>
<sequence>MEHASQIKAENGDVEPASGLKGNVEELDFASSLQLEEGGKLKESKTLDTSEESIIDESDRVRKRGIPPPGLGQKIYEIDPLLTNHRQHLDYRFSEYKKMREAIDKYEGGLEAFSRGYEKMGFTRR</sequence>
<dbReference type="KEGG" id="nta:107814153"/>
<dbReference type="PANTHER" id="PTHR43651">
    <property type="entry name" value="1,4-ALPHA-GLUCAN-BRANCHING ENZYME"/>
    <property type="match status" value="1"/>
</dbReference>
<protein>
    <submittedName>
        <fullName evidence="2">1,4-alpha-glucan-branching enzyme 1, chloroplastic/amyloplastic-like</fullName>
    </submittedName>
</protein>
<evidence type="ECO:0000313" key="2">
    <source>
        <dbReference type="RefSeq" id="XP_016494986.1"/>
    </source>
</evidence>
<name>A0A1S4C1F1_TOBAC</name>
<dbReference type="OrthoDB" id="1748724at2759"/>